<dbReference type="InParanoid" id="D3BDK2"/>
<evidence type="ECO:0000256" key="1">
    <source>
        <dbReference type="SAM" id="Coils"/>
    </source>
</evidence>
<proteinExistence type="predicted"/>
<name>D3BDK2_HETP5</name>
<evidence type="ECO:0000313" key="2">
    <source>
        <dbReference type="EMBL" id="EFA79983.1"/>
    </source>
</evidence>
<dbReference type="AlphaFoldDB" id="D3BDK2"/>
<feature type="coiled-coil region" evidence="1">
    <location>
        <begin position="108"/>
        <end position="152"/>
    </location>
</feature>
<dbReference type="RefSeq" id="XP_020432103.1">
    <property type="nucleotide sequence ID" value="XM_020577655.1"/>
</dbReference>
<dbReference type="EMBL" id="ADBJ01000031">
    <property type="protein sequence ID" value="EFA79983.1"/>
    <property type="molecule type" value="Genomic_DNA"/>
</dbReference>
<organism evidence="2 3">
    <name type="scientific">Heterostelium pallidum (strain ATCC 26659 / Pp 5 / PN500)</name>
    <name type="common">Cellular slime mold</name>
    <name type="synonym">Polysphondylium pallidum</name>
    <dbReference type="NCBI Taxonomy" id="670386"/>
    <lineage>
        <taxon>Eukaryota</taxon>
        <taxon>Amoebozoa</taxon>
        <taxon>Evosea</taxon>
        <taxon>Eumycetozoa</taxon>
        <taxon>Dictyostelia</taxon>
        <taxon>Acytosteliales</taxon>
        <taxon>Acytosteliaceae</taxon>
        <taxon>Heterostelium</taxon>
    </lineage>
</organism>
<comment type="caution">
    <text evidence="2">The sequence shown here is derived from an EMBL/GenBank/DDBJ whole genome shotgun (WGS) entry which is preliminary data.</text>
</comment>
<sequence>MADVLAKDTTVKEIENSLKKGGNYKIVFVITLDSGRIKAQDLSTLNYILESIKTDFNYGLIINQVSIEDLDEKENQLLNTSSIEEIQIFLSTIPSINIDRDQVKPINMRDYDRKLMELEQMIFELMKTIKENREREERLMTLNENSQRLLEQEIKANRDLDSQGQYIA</sequence>
<keyword evidence="3" id="KW-1185">Reference proteome</keyword>
<dbReference type="Proteomes" id="UP000001396">
    <property type="component" value="Unassembled WGS sequence"/>
</dbReference>
<keyword evidence="1" id="KW-0175">Coiled coil</keyword>
<gene>
    <name evidence="2" type="ORF">PPL_06804</name>
</gene>
<dbReference type="GeneID" id="31362285"/>
<evidence type="ECO:0000313" key="3">
    <source>
        <dbReference type="Proteomes" id="UP000001396"/>
    </source>
</evidence>
<protein>
    <submittedName>
        <fullName evidence="2">Uncharacterized protein</fullName>
    </submittedName>
</protein>
<accession>D3BDK2</accession>
<reference evidence="2 3" key="1">
    <citation type="journal article" date="2011" name="Genome Res.">
        <title>Phylogeny-wide analysis of social amoeba genomes highlights ancient origins for complex intercellular communication.</title>
        <authorList>
            <person name="Heidel A.J."/>
            <person name="Lawal H.M."/>
            <person name="Felder M."/>
            <person name="Schilde C."/>
            <person name="Helps N.R."/>
            <person name="Tunggal B."/>
            <person name="Rivero F."/>
            <person name="John U."/>
            <person name="Schleicher M."/>
            <person name="Eichinger L."/>
            <person name="Platzer M."/>
            <person name="Noegel A.A."/>
            <person name="Schaap P."/>
            <person name="Gloeckner G."/>
        </authorList>
    </citation>
    <scope>NUCLEOTIDE SEQUENCE [LARGE SCALE GENOMIC DNA]</scope>
    <source>
        <strain evidence="3">ATCC 26659 / Pp 5 / PN500</strain>
    </source>
</reference>